<keyword evidence="5 7" id="KW-0687">Ribonucleoprotein</keyword>
<sequence>MKVILLERVGRLGTIGDEVTVKDGFARNYLLPTDRALRANKANRARFEAEREEIEKRNAERRDSAMAVAEAVNGKSVTILRQAGETGVLYGSVSARDITDSLAEDNIKVGRSQVELNAPIKAVGLHKVALNLHAEVISEITVNVARSQDEADRQAQGEDMTVMNFDEIPQEIEDAAEEAAEEAADEAEAAEEAAAEEEKAE</sequence>
<evidence type="ECO:0000256" key="7">
    <source>
        <dbReference type="HAMAP-Rule" id="MF_00503"/>
    </source>
</evidence>
<dbReference type="InterPro" id="IPR020594">
    <property type="entry name" value="Ribosomal_bL9_bac/chp"/>
</dbReference>
<keyword evidence="3 7" id="KW-0694">RNA-binding</keyword>
<evidence type="ECO:0000256" key="8">
    <source>
        <dbReference type="SAM" id="Coils"/>
    </source>
</evidence>
<name>A0A2R4MG02_9HYPH</name>
<dbReference type="RefSeq" id="WP_027833389.1">
    <property type="nucleotide sequence ID" value="NZ_CP021330.1"/>
</dbReference>
<feature type="region of interest" description="Disordered" evidence="9">
    <location>
        <begin position="175"/>
        <end position="201"/>
    </location>
</feature>
<evidence type="ECO:0000256" key="2">
    <source>
        <dbReference type="ARBA" id="ARBA00022730"/>
    </source>
</evidence>
<comment type="function">
    <text evidence="7">Binds to the 23S rRNA.</text>
</comment>
<dbReference type="InterPro" id="IPR036791">
    <property type="entry name" value="Ribosomal_bL9_C_sf"/>
</dbReference>
<gene>
    <name evidence="7" type="primary">rplI</name>
    <name evidence="11" type="ORF">MXMO3_02459</name>
</gene>
<proteinExistence type="inferred from homology"/>
<dbReference type="KEGG" id="mmyr:MXMO3_02459"/>
<comment type="similarity">
    <text evidence="1 7">Belongs to the bacterial ribosomal protein bL9 family.</text>
</comment>
<evidence type="ECO:0000256" key="3">
    <source>
        <dbReference type="ARBA" id="ARBA00022884"/>
    </source>
</evidence>
<evidence type="ECO:0000256" key="4">
    <source>
        <dbReference type="ARBA" id="ARBA00022980"/>
    </source>
</evidence>
<evidence type="ECO:0000259" key="10">
    <source>
        <dbReference type="PROSITE" id="PS00651"/>
    </source>
</evidence>
<dbReference type="Proteomes" id="UP000258927">
    <property type="component" value="Chromosome"/>
</dbReference>
<dbReference type="GO" id="GO:0006412">
    <property type="term" value="P:translation"/>
    <property type="evidence" value="ECO:0007669"/>
    <property type="project" value="UniProtKB-UniRule"/>
</dbReference>
<dbReference type="InterPro" id="IPR020069">
    <property type="entry name" value="Ribosomal_bL9_C"/>
</dbReference>
<dbReference type="NCBIfam" id="TIGR00158">
    <property type="entry name" value="L9"/>
    <property type="match status" value="1"/>
</dbReference>
<dbReference type="AlphaFoldDB" id="A0A2R4MG02"/>
<dbReference type="Gene3D" id="3.40.5.10">
    <property type="entry name" value="Ribosomal protein L9, N-terminal domain"/>
    <property type="match status" value="1"/>
</dbReference>
<dbReference type="SUPFAM" id="SSF55658">
    <property type="entry name" value="L9 N-domain-like"/>
    <property type="match status" value="1"/>
</dbReference>
<dbReference type="HAMAP" id="MF_00503">
    <property type="entry name" value="Ribosomal_bL9"/>
    <property type="match status" value="1"/>
</dbReference>
<dbReference type="GO" id="GO:0019843">
    <property type="term" value="F:rRNA binding"/>
    <property type="evidence" value="ECO:0007669"/>
    <property type="project" value="UniProtKB-UniRule"/>
</dbReference>
<keyword evidence="4 7" id="KW-0689">Ribosomal protein</keyword>
<dbReference type="InterPro" id="IPR036935">
    <property type="entry name" value="Ribosomal_bL9_N_sf"/>
</dbReference>
<dbReference type="InterPro" id="IPR009027">
    <property type="entry name" value="Ribosomal_bL9/RNase_H1_N"/>
</dbReference>
<dbReference type="STRING" id="1122213.GCA_000423365_00103"/>
<keyword evidence="8" id="KW-0175">Coiled coil</keyword>
<dbReference type="InterPro" id="IPR020070">
    <property type="entry name" value="Ribosomal_bL9_N"/>
</dbReference>
<dbReference type="PROSITE" id="PS00651">
    <property type="entry name" value="RIBOSOMAL_L9"/>
    <property type="match status" value="1"/>
</dbReference>
<dbReference type="GO" id="GO:1990904">
    <property type="term" value="C:ribonucleoprotein complex"/>
    <property type="evidence" value="ECO:0007669"/>
    <property type="project" value="UniProtKB-KW"/>
</dbReference>
<accession>A0A2R4MG02</accession>
<feature type="coiled-coil region" evidence="8">
    <location>
        <begin position="37"/>
        <end position="64"/>
    </location>
</feature>
<evidence type="ECO:0000313" key="11">
    <source>
        <dbReference type="EMBL" id="AVX04971.1"/>
    </source>
</evidence>
<feature type="domain" description="Ribosomal protein L9" evidence="10">
    <location>
        <begin position="13"/>
        <end position="40"/>
    </location>
</feature>
<dbReference type="GO" id="GO:0005840">
    <property type="term" value="C:ribosome"/>
    <property type="evidence" value="ECO:0007669"/>
    <property type="project" value="UniProtKB-KW"/>
</dbReference>
<evidence type="ECO:0000256" key="1">
    <source>
        <dbReference type="ARBA" id="ARBA00010605"/>
    </source>
</evidence>
<reference evidence="11 12" key="1">
    <citation type="submission" date="2017-05" db="EMBL/GenBank/DDBJ databases">
        <title>Genome Analysis of Maritalea myrionectae HL2708#5.</title>
        <authorList>
            <consortium name="Cotde Inc.-PKNU"/>
            <person name="Jang D."/>
            <person name="Oh H.-M."/>
        </authorList>
    </citation>
    <scope>NUCLEOTIDE SEQUENCE [LARGE SCALE GENOMIC DNA]</scope>
    <source>
        <strain evidence="11 12">HL2708#5</strain>
    </source>
</reference>
<dbReference type="EMBL" id="CP021330">
    <property type="protein sequence ID" value="AVX04971.1"/>
    <property type="molecule type" value="Genomic_DNA"/>
</dbReference>
<evidence type="ECO:0000256" key="9">
    <source>
        <dbReference type="SAM" id="MobiDB-lite"/>
    </source>
</evidence>
<dbReference type="GO" id="GO:0003735">
    <property type="term" value="F:structural constituent of ribosome"/>
    <property type="evidence" value="ECO:0007669"/>
    <property type="project" value="InterPro"/>
</dbReference>
<evidence type="ECO:0000256" key="5">
    <source>
        <dbReference type="ARBA" id="ARBA00023274"/>
    </source>
</evidence>
<dbReference type="PANTHER" id="PTHR21368">
    <property type="entry name" value="50S RIBOSOMAL PROTEIN L9"/>
    <property type="match status" value="1"/>
</dbReference>
<dbReference type="Gene3D" id="3.10.430.100">
    <property type="entry name" value="Ribosomal protein L9, C-terminal domain"/>
    <property type="match status" value="1"/>
</dbReference>
<dbReference type="Pfam" id="PF01281">
    <property type="entry name" value="Ribosomal_L9_N"/>
    <property type="match status" value="1"/>
</dbReference>
<dbReference type="Pfam" id="PF03948">
    <property type="entry name" value="Ribosomal_L9_C"/>
    <property type="match status" value="1"/>
</dbReference>
<protein>
    <recommendedName>
        <fullName evidence="6 7">Large ribosomal subunit protein bL9</fullName>
    </recommendedName>
</protein>
<keyword evidence="2 7" id="KW-0699">rRNA-binding</keyword>
<dbReference type="SUPFAM" id="SSF55653">
    <property type="entry name" value="Ribosomal protein L9 C-domain"/>
    <property type="match status" value="1"/>
</dbReference>
<evidence type="ECO:0000313" key="12">
    <source>
        <dbReference type="Proteomes" id="UP000258927"/>
    </source>
</evidence>
<keyword evidence="12" id="KW-1185">Reference proteome</keyword>
<evidence type="ECO:0000256" key="6">
    <source>
        <dbReference type="ARBA" id="ARBA00035292"/>
    </source>
</evidence>
<dbReference type="InterPro" id="IPR000244">
    <property type="entry name" value="Ribosomal_bL9"/>
</dbReference>
<organism evidence="11 12">
    <name type="scientific">Maritalea myrionectae</name>
    <dbReference type="NCBI Taxonomy" id="454601"/>
    <lineage>
        <taxon>Bacteria</taxon>
        <taxon>Pseudomonadati</taxon>
        <taxon>Pseudomonadota</taxon>
        <taxon>Alphaproteobacteria</taxon>
        <taxon>Hyphomicrobiales</taxon>
        <taxon>Devosiaceae</taxon>
        <taxon>Maritalea</taxon>
    </lineage>
</organism>